<evidence type="ECO:0000313" key="2">
    <source>
        <dbReference type="EMBL" id="KDB53146.1"/>
    </source>
</evidence>
<keyword evidence="3" id="KW-1185">Reference proteome</keyword>
<proteinExistence type="predicted"/>
<gene>
    <name evidence="2" type="ORF">X805_12610</name>
</gene>
<evidence type="ECO:0000256" key="1">
    <source>
        <dbReference type="SAM" id="MobiDB-lite"/>
    </source>
</evidence>
<name>A0A059KNZ4_9BURK</name>
<feature type="compositionally biased region" description="Basic and acidic residues" evidence="1">
    <location>
        <begin position="48"/>
        <end position="59"/>
    </location>
</feature>
<sequence>MQAGIKDGTSSFCGGHDRAMDFSPICIPQVTDLSTPAPGVENSFPSLPEKKFPHEKGDGSRALVVAQSMHGRTI</sequence>
<organism evidence="2 3">
    <name type="scientific">Sphaerotilus natans subsp. natans DSM 6575</name>
    <dbReference type="NCBI Taxonomy" id="1286631"/>
    <lineage>
        <taxon>Bacteria</taxon>
        <taxon>Pseudomonadati</taxon>
        <taxon>Pseudomonadota</taxon>
        <taxon>Betaproteobacteria</taxon>
        <taxon>Burkholderiales</taxon>
        <taxon>Sphaerotilaceae</taxon>
        <taxon>Sphaerotilus</taxon>
    </lineage>
</organism>
<accession>A0A059KNZ4</accession>
<feature type="region of interest" description="Disordered" evidence="1">
    <location>
        <begin position="37"/>
        <end position="60"/>
    </location>
</feature>
<reference evidence="2 3" key="1">
    <citation type="journal article" date="2014" name="FEMS Microbiol. Ecol.">
        <title>Sphaerotilus natans encrusted with nanoball-shaped Fe(III) oxide minerals formed by nitrate-reducing mixotrophic Fe(II) oxidation.</title>
        <authorList>
            <person name="Park S."/>
            <person name="Kim D.H."/>
            <person name="Lee J.H."/>
            <person name="Hur H.G."/>
        </authorList>
    </citation>
    <scope>NUCLEOTIDE SEQUENCE [LARGE SCALE GENOMIC DNA]</scope>
    <source>
        <strain evidence="2 3">DSM 6575</strain>
    </source>
</reference>
<dbReference type="Proteomes" id="UP000026714">
    <property type="component" value="Unassembled WGS sequence"/>
</dbReference>
<protein>
    <submittedName>
        <fullName evidence="2">Uncharacterized protein</fullName>
    </submittedName>
</protein>
<comment type="caution">
    <text evidence="2">The sequence shown here is derived from an EMBL/GenBank/DDBJ whole genome shotgun (WGS) entry which is preliminary data.</text>
</comment>
<dbReference type="AlphaFoldDB" id="A0A059KNZ4"/>
<dbReference type="EMBL" id="AZRA01000029">
    <property type="protein sequence ID" value="KDB53146.1"/>
    <property type="molecule type" value="Genomic_DNA"/>
</dbReference>
<evidence type="ECO:0000313" key="3">
    <source>
        <dbReference type="Proteomes" id="UP000026714"/>
    </source>
</evidence>